<dbReference type="InterPro" id="IPR000980">
    <property type="entry name" value="SH2"/>
</dbReference>
<dbReference type="AlphaFoldDB" id="A0AA38W3V0"/>
<dbReference type="SUPFAM" id="SSF55550">
    <property type="entry name" value="SH2 domain"/>
    <property type="match status" value="1"/>
</dbReference>
<dbReference type="GO" id="GO:0003700">
    <property type="term" value="F:DNA-binding transcription factor activity"/>
    <property type="evidence" value="ECO:0007669"/>
    <property type="project" value="InterPro"/>
</dbReference>
<dbReference type="Gene3D" id="3.30.505.10">
    <property type="entry name" value="SH2 domain"/>
    <property type="match status" value="1"/>
</dbReference>
<dbReference type="SUPFAM" id="SSF49899">
    <property type="entry name" value="Concanavalin A-like lectins/glucanases"/>
    <property type="match status" value="1"/>
</dbReference>
<dbReference type="Proteomes" id="UP001172457">
    <property type="component" value="Chromosome 8"/>
</dbReference>
<feature type="region of interest" description="Disordered" evidence="3">
    <location>
        <begin position="391"/>
        <end position="444"/>
    </location>
</feature>
<evidence type="ECO:0000313" key="5">
    <source>
        <dbReference type="EMBL" id="KAJ9537740.1"/>
    </source>
</evidence>
<evidence type="ECO:0000313" key="6">
    <source>
        <dbReference type="Proteomes" id="UP001172457"/>
    </source>
</evidence>
<protein>
    <recommendedName>
        <fullName evidence="4">SH2 domain-containing protein</fullName>
    </recommendedName>
</protein>
<keyword evidence="1 2" id="KW-0727">SH2 domain</keyword>
<accession>A0AA38W3V0</accession>
<gene>
    <name evidence="5" type="ORF">OSB04_030473</name>
</gene>
<sequence>MSTNVVKDGAYTSLREFNLEIINQETDFNGGFSLGFWLYLPPDSSPFPSTLIRQQHSDSFSHAPFLVLTANKEMVVYPIHFVPQEASTPIEQMESLNARTKIEFKFPLNKWVRVGFEASTDLVRLYINGEIVGETCVTCVFDSSRKVSLVGASEEDSIDGYVHGVEILPITSSIKDYFFKDPPMQLHVDSLSATDIEEDSDGVWSVVGGKASCRRNFSLDVILMDAFGNSVNKEMEVIASLMYADNGAHVEKPEDAESPLLTSYDGIEFASWDRPSKLINGRASFKLKISQLSSKCDNRLFRIKFNIPKMGRRYPFLEVLSRSIRCISRNRNTRPSTLIWKRSTSAMHLGNGTSWLDGVSVEPVHNVVHEAKPSPSSKRIKLGQGNPFVNLSSNNSFKQADQEANKQDDRLNGRQEPREGTHNSSSDSDSSEATNSCKSRSSNGSLVSDVTVFKYCLGTLTEKSLLLKDLASSASEHKLTEFATQVSQLSGCLHHRNQIRISKRMIEEGTNAWNLISNNNHNGLWDNTILVLRELFMKVACCRNRFLTHQDFEVLRRIGGCQESVSRESFEKLWCWLYPVAFGLSQNGLNEMWDSRWIEGLVTKEEAESSLQGPGGGLVDPGTFVLRFPTSRSWPHPDAGNLIVTYVGSDFAIHHRLLSLDFFH</sequence>
<feature type="compositionally biased region" description="Polar residues" evidence="3">
    <location>
        <begin position="432"/>
        <end position="444"/>
    </location>
</feature>
<dbReference type="GO" id="GO:0007165">
    <property type="term" value="P:signal transduction"/>
    <property type="evidence" value="ECO:0007669"/>
    <property type="project" value="InterPro"/>
</dbReference>
<evidence type="ECO:0000256" key="1">
    <source>
        <dbReference type="ARBA" id="ARBA00022999"/>
    </source>
</evidence>
<feature type="compositionally biased region" description="Basic and acidic residues" evidence="3">
    <location>
        <begin position="400"/>
        <end position="421"/>
    </location>
</feature>
<dbReference type="PROSITE" id="PS50001">
    <property type="entry name" value="SH2"/>
    <property type="match status" value="1"/>
</dbReference>
<feature type="domain" description="SH2" evidence="4">
    <location>
        <begin position="597"/>
        <end position="664"/>
    </location>
</feature>
<evidence type="ECO:0000256" key="3">
    <source>
        <dbReference type="SAM" id="MobiDB-lite"/>
    </source>
</evidence>
<name>A0AA38W3V0_9ASTR</name>
<dbReference type="InterPro" id="IPR013320">
    <property type="entry name" value="ConA-like_dom_sf"/>
</dbReference>
<feature type="non-terminal residue" evidence="5">
    <location>
        <position position="664"/>
    </location>
</feature>
<dbReference type="InterPro" id="IPR001217">
    <property type="entry name" value="STAT"/>
</dbReference>
<proteinExistence type="predicted"/>
<evidence type="ECO:0000256" key="2">
    <source>
        <dbReference type="PROSITE-ProRule" id="PRU00191"/>
    </source>
</evidence>
<dbReference type="PANTHER" id="PTHR11801">
    <property type="entry name" value="SIGNAL TRANSDUCER AND ACTIVATOR OF TRANSCRIPTION"/>
    <property type="match status" value="1"/>
</dbReference>
<comment type="caution">
    <text evidence="5">The sequence shown here is derived from an EMBL/GenBank/DDBJ whole genome shotgun (WGS) entry which is preliminary data.</text>
</comment>
<evidence type="ECO:0000259" key="4">
    <source>
        <dbReference type="PROSITE" id="PS50001"/>
    </source>
</evidence>
<reference evidence="5" key="1">
    <citation type="submission" date="2023-03" db="EMBL/GenBank/DDBJ databases">
        <title>Chromosome-scale reference genome and RAD-based genetic map of yellow starthistle (Centaurea solstitialis) reveal putative structural variation and QTLs associated with invader traits.</title>
        <authorList>
            <person name="Reatini B."/>
            <person name="Cang F.A."/>
            <person name="Jiang Q."/>
            <person name="Mckibben M.T.W."/>
            <person name="Barker M.S."/>
            <person name="Rieseberg L.H."/>
            <person name="Dlugosch K.M."/>
        </authorList>
    </citation>
    <scope>NUCLEOTIDE SEQUENCE</scope>
    <source>
        <strain evidence="5">CAN-66</strain>
        <tissue evidence="5">Leaf</tissue>
    </source>
</reference>
<organism evidence="5 6">
    <name type="scientific">Centaurea solstitialis</name>
    <name type="common">yellow star-thistle</name>
    <dbReference type="NCBI Taxonomy" id="347529"/>
    <lineage>
        <taxon>Eukaryota</taxon>
        <taxon>Viridiplantae</taxon>
        <taxon>Streptophyta</taxon>
        <taxon>Embryophyta</taxon>
        <taxon>Tracheophyta</taxon>
        <taxon>Spermatophyta</taxon>
        <taxon>Magnoliopsida</taxon>
        <taxon>eudicotyledons</taxon>
        <taxon>Gunneridae</taxon>
        <taxon>Pentapetalae</taxon>
        <taxon>asterids</taxon>
        <taxon>campanulids</taxon>
        <taxon>Asterales</taxon>
        <taxon>Asteraceae</taxon>
        <taxon>Carduoideae</taxon>
        <taxon>Cardueae</taxon>
        <taxon>Centaureinae</taxon>
        <taxon>Centaurea</taxon>
    </lineage>
</organism>
<dbReference type="InterPro" id="IPR036860">
    <property type="entry name" value="SH2_dom_sf"/>
</dbReference>
<keyword evidence="6" id="KW-1185">Reference proteome</keyword>
<dbReference type="EMBL" id="JARYMX010000008">
    <property type="protein sequence ID" value="KAJ9537740.1"/>
    <property type="molecule type" value="Genomic_DNA"/>
</dbReference>